<evidence type="ECO:0000313" key="3">
    <source>
        <dbReference type="EMBL" id="MFC5522538.1"/>
    </source>
</evidence>
<dbReference type="RefSeq" id="WP_068836238.1">
    <property type="nucleotide sequence ID" value="NZ_JBHSMX010000042.1"/>
</dbReference>
<organism evidence="3 4">
    <name type="scientific">Polaromonas jejuensis</name>
    <dbReference type="NCBI Taxonomy" id="457502"/>
    <lineage>
        <taxon>Bacteria</taxon>
        <taxon>Pseudomonadati</taxon>
        <taxon>Pseudomonadota</taxon>
        <taxon>Betaproteobacteria</taxon>
        <taxon>Burkholderiales</taxon>
        <taxon>Comamonadaceae</taxon>
        <taxon>Polaromonas</taxon>
    </lineage>
</organism>
<dbReference type="InterPro" id="IPR003673">
    <property type="entry name" value="CoA-Trfase_fam_III"/>
</dbReference>
<dbReference type="InterPro" id="IPR044855">
    <property type="entry name" value="CoA-Trfase_III_dom3_sf"/>
</dbReference>
<evidence type="ECO:0000256" key="2">
    <source>
        <dbReference type="SAM" id="MobiDB-lite"/>
    </source>
</evidence>
<dbReference type="InterPro" id="IPR023606">
    <property type="entry name" value="CoA-Trfase_III_dom_1_sf"/>
</dbReference>
<comment type="caution">
    <text evidence="3">The sequence shown here is derived from an EMBL/GenBank/DDBJ whole genome shotgun (WGS) entry which is preliminary data.</text>
</comment>
<dbReference type="Gene3D" id="3.30.1540.10">
    <property type="entry name" value="formyl-coa transferase, domain 3"/>
    <property type="match status" value="1"/>
</dbReference>
<dbReference type="GO" id="GO:0016740">
    <property type="term" value="F:transferase activity"/>
    <property type="evidence" value="ECO:0007669"/>
    <property type="project" value="UniProtKB-KW"/>
</dbReference>
<evidence type="ECO:0000313" key="4">
    <source>
        <dbReference type="Proteomes" id="UP001596084"/>
    </source>
</evidence>
<accession>A0ABW0QCH1</accession>
<reference evidence="4" key="1">
    <citation type="journal article" date="2019" name="Int. J. Syst. Evol. Microbiol.">
        <title>The Global Catalogue of Microorganisms (GCM) 10K type strain sequencing project: providing services to taxonomists for standard genome sequencing and annotation.</title>
        <authorList>
            <consortium name="The Broad Institute Genomics Platform"/>
            <consortium name="The Broad Institute Genome Sequencing Center for Infectious Disease"/>
            <person name="Wu L."/>
            <person name="Ma J."/>
        </authorList>
    </citation>
    <scope>NUCLEOTIDE SEQUENCE [LARGE SCALE GENOMIC DNA]</scope>
    <source>
        <strain evidence="4">CGMCC 4.7277</strain>
    </source>
</reference>
<feature type="compositionally biased region" description="Basic and acidic residues" evidence="2">
    <location>
        <begin position="388"/>
        <end position="398"/>
    </location>
</feature>
<dbReference type="Pfam" id="PF02515">
    <property type="entry name" value="CoA_transf_3"/>
    <property type="match status" value="1"/>
</dbReference>
<dbReference type="PANTHER" id="PTHR48207">
    <property type="entry name" value="SUCCINATE--HYDROXYMETHYLGLUTARATE COA-TRANSFERASE"/>
    <property type="match status" value="1"/>
</dbReference>
<dbReference type="SUPFAM" id="SSF89796">
    <property type="entry name" value="CoA-transferase family III (CaiB/BaiF)"/>
    <property type="match status" value="1"/>
</dbReference>
<name>A0ABW0QCH1_9BURK</name>
<dbReference type="Gene3D" id="3.40.50.10540">
    <property type="entry name" value="Crotonobetainyl-coa:carnitine coa-transferase, domain 1"/>
    <property type="match status" value="1"/>
</dbReference>
<gene>
    <name evidence="3" type="ORF">ACFPP7_16725</name>
</gene>
<protein>
    <submittedName>
        <fullName evidence="3">CaiB/BaiF CoA transferase family protein</fullName>
    </submittedName>
</protein>
<keyword evidence="4" id="KW-1185">Reference proteome</keyword>
<feature type="region of interest" description="Disordered" evidence="2">
    <location>
        <begin position="376"/>
        <end position="398"/>
    </location>
</feature>
<proteinExistence type="predicted"/>
<dbReference type="InterPro" id="IPR050483">
    <property type="entry name" value="CoA-transferase_III_domain"/>
</dbReference>
<sequence>MEHSHTHAPEIASDVGATPCPLAGVRVLDLSRVLAGPWAGQMLADYGADVIKVERPGTGDDTRTWGPPWWGEGEQRVAAYFVCANRGKRSVAIDIASPQGIEQVRALALDADVLIENYKVGQLAKYGLDAASLRALNPRLIYCSITGYGQNGPLSHKAGYDFAIQAEAGLMSVTGDKGAEPQKVGVAVTDLMTGVYATTAILAALYERQQTGRGRTIDASLFDVQVAMLANQGSNQLIGHTTPTRMGNAHPNIVPYQVFPTRDGHMVLAVGNDGQFARFCEAVGQPAVAGDLRYSTNPARVENRQSLVPMITEWALQRDTAEWVSLLDQSAVPCSPILDITQVMAHPHVAARGMKLDSSSTSVPPMVANPMLMDGVRPTADLPPPELGADRPVWESAK</sequence>
<keyword evidence="1 3" id="KW-0808">Transferase</keyword>
<dbReference type="EMBL" id="JBHSMX010000042">
    <property type="protein sequence ID" value="MFC5522538.1"/>
    <property type="molecule type" value="Genomic_DNA"/>
</dbReference>
<evidence type="ECO:0000256" key="1">
    <source>
        <dbReference type="ARBA" id="ARBA00022679"/>
    </source>
</evidence>
<dbReference type="Proteomes" id="UP001596084">
    <property type="component" value="Unassembled WGS sequence"/>
</dbReference>
<dbReference type="PANTHER" id="PTHR48207:SF3">
    <property type="entry name" value="SUCCINATE--HYDROXYMETHYLGLUTARATE COA-TRANSFERASE"/>
    <property type="match status" value="1"/>
</dbReference>